<dbReference type="Proteomes" id="UP000250241">
    <property type="component" value="Chromosome"/>
</dbReference>
<reference evidence="1 2" key="1">
    <citation type="submission" date="2016-10" db="EMBL/GenBank/DDBJ databases">
        <title>Genome sequence of Rothia aeria strain JCM11412.</title>
        <authorList>
            <person name="Nambu T."/>
        </authorList>
    </citation>
    <scope>NUCLEOTIDE SEQUENCE [LARGE SCALE GENOMIC DNA]</scope>
    <source>
        <strain evidence="1 2">JCM 11412</strain>
    </source>
</reference>
<proteinExistence type="predicted"/>
<organism evidence="1 2">
    <name type="scientific">Rothia aeria</name>
    <dbReference type="NCBI Taxonomy" id="172042"/>
    <lineage>
        <taxon>Bacteria</taxon>
        <taxon>Bacillati</taxon>
        <taxon>Actinomycetota</taxon>
        <taxon>Actinomycetes</taxon>
        <taxon>Micrococcales</taxon>
        <taxon>Micrococcaceae</taxon>
        <taxon>Rothia</taxon>
    </lineage>
</organism>
<gene>
    <name evidence="1" type="ORF">RA11412_0625</name>
</gene>
<sequence>MLLWLPGTNAFMFNSKVYRLAQNPFVQPVIVHPQHVQPQKPHQE</sequence>
<dbReference type="EMBL" id="AP017895">
    <property type="protein sequence ID" value="BAV86924.1"/>
    <property type="molecule type" value="Genomic_DNA"/>
</dbReference>
<dbReference type="AlphaFoldDB" id="A0A2Z5QXG8"/>
<evidence type="ECO:0000313" key="2">
    <source>
        <dbReference type="Proteomes" id="UP000250241"/>
    </source>
</evidence>
<dbReference type="KEGG" id="raj:RA11412_0625"/>
<name>A0A2Z5QXG8_9MICC</name>
<protein>
    <submittedName>
        <fullName evidence="1">Uncharacterized protein</fullName>
    </submittedName>
</protein>
<accession>A0A2Z5QXG8</accession>
<keyword evidence="2" id="KW-1185">Reference proteome</keyword>
<evidence type="ECO:0000313" key="1">
    <source>
        <dbReference type="EMBL" id="BAV86924.1"/>
    </source>
</evidence>